<dbReference type="Proteomes" id="UP000186235">
    <property type="component" value="Unassembled WGS sequence"/>
</dbReference>
<dbReference type="GeneID" id="66334860"/>
<keyword evidence="2" id="KW-1185">Reference proteome</keyword>
<name>A0A1N6N684_9MICO</name>
<reference evidence="2" key="1">
    <citation type="submission" date="2017-01" db="EMBL/GenBank/DDBJ databases">
        <authorList>
            <person name="Varghese N."/>
            <person name="Submissions S."/>
        </authorList>
    </citation>
    <scope>NUCLEOTIDE SEQUENCE [LARGE SCALE GENOMIC DNA]</scope>
    <source>
        <strain evidence="2">3bp</strain>
    </source>
</reference>
<accession>A0A1N6N684</accession>
<dbReference type="EMBL" id="FTMI01000001">
    <property type="protein sequence ID" value="SIP87567.1"/>
    <property type="molecule type" value="Genomic_DNA"/>
</dbReference>
<proteinExistence type="predicted"/>
<sequence length="162" mass="16587">MTTTPLPELKEIRDLYAGLVGRGCTAVRASALLTPETRPGVIAATYVSHRAQVEAVVAVDVPLGAHLGASIGLVPPGPAQDAAAEGTLSDVLLENLSEVLNVTAALFNAEDAPHLKLAEVFDSTRGPLPGAPVSFLRSTGRRLDAEIEIAGYGGGALTVVLA</sequence>
<gene>
    <name evidence="1" type="ORF">SAMN05518682_0183</name>
</gene>
<evidence type="ECO:0000313" key="1">
    <source>
        <dbReference type="EMBL" id="SIP87567.1"/>
    </source>
</evidence>
<organism evidence="1 2">
    <name type="scientific">Cellulosimicrobium aquatile</name>
    <dbReference type="NCBI Taxonomy" id="1612203"/>
    <lineage>
        <taxon>Bacteria</taxon>
        <taxon>Bacillati</taxon>
        <taxon>Actinomycetota</taxon>
        <taxon>Actinomycetes</taxon>
        <taxon>Micrococcales</taxon>
        <taxon>Promicromonosporaceae</taxon>
        <taxon>Cellulosimicrobium</taxon>
    </lineage>
</organism>
<protein>
    <submittedName>
        <fullName evidence="1">Uncharacterized protein</fullName>
    </submittedName>
</protein>
<evidence type="ECO:0000313" key="2">
    <source>
        <dbReference type="Proteomes" id="UP000186235"/>
    </source>
</evidence>
<dbReference type="AlphaFoldDB" id="A0A1N6N684"/>
<dbReference type="RefSeq" id="WP_021482434.1">
    <property type="nucleotide sequence ID" value="NZ_FTMI01000001.1"/>
</dbReference>